<keyword evidence="1" id="KW-0472">Membrane</keyword>
<protein>
    <submittedName>
        <fullName evidence="2">Uncharacterized protein</fullName>
    </submittedName>
</protein>
<name>A0A6J7WVI1_9CAUD</name>
<accession>A0A6J7WVI1</accession>
<reference evidence="2" key="1">
    <citation type="submission" date="2020-05" db="EMBL/GenBank/DDBJ databases">
        <authorList>
            <person name="Chiriac C."/>
            <person name="Salcher M."/>
            <person name="Ghai R."/>
            <person name="Kavagutti S V."/>
        </authorList>
    </citation>
    <scope>NUCLEOTIDE SEQUENCE</scope>
</reference>
<keyword evidence="1" id="KW-0812">Transmembrane</keyword>
<sequence>MSPNEFLMMLAATITAIGVIGVGIYKISKLVKRFIHFLDDYFGEEPRPGFDGRPGMQERLKFMEEEIACISFEMRPNHGTSIKDAVGRIEERLDKLERN</sequence>
<proteinExistence type="predicted"/>
<dbReference type="EMBL" id="LR798295">
    <property type="protein sequence ID" value="CAB5221740.1"/>
    <property type="molecule type" value="Genomic_DNA"/>
</dbReference>
<evidence type="ECO:0000256" key="1">
    <source>
        <dbReference type="SAM" id="Phobius"/>
    </source>
</evidence>
<evidence type="ECO:0000313" key="2">
    <source>
        <dbReference type="EMBL" id="CAB5221740.1"/>
    </source>
</evidence>
<keyword evidence="1" id="KW-1133">Transmembrane helix</keyword>
<organism evidence="2">
    <name type="scientific">uncultured Caudovirales phage</name>
    <dbReference type="NCBI Taxonomy" id="2100421"/>
    <lineage>
        <taxon>Viruses</taxon>
        <taxon>Duplodnaviria</taxon>
        <taxon>Heunggongvirae</taxon>
        <taxon>Uroviricota</taxon>
        <taxon>Caudoviricetes</taxon>
        <taxon>Peduoviridae</taxon>
        <taxon>Maltschvirus</taxon>
        <taxon>Maltschvirus maltsch</taxon>
    </lineage>
</organism>
<gene>
    <name evidence="2" type="ORF">UFOVP359_45</name>
</gene>
<feature type="transmembrane region" description="Helical" evidence="1">
    <location>
        <begin position="6"/>
        <end position="25"/>
    </location>
</feature>